<proteinExistence type="inferred from homology"/>
<dbReference type="RefSeq" id="WP_224829505.1">
    <property type="nucleotide sequence ID" value="NZ_JAIVEF010000022.1"/>
</dbReference>
<keyword evidence="3" id="KW-0732">Signal</keyword>
<keyword evidence="7" id="KW-1185">Reference proteome</keyword>
<sequence length="648" mass="71159">MPENADQPNAPALSRRHMLIVGTTGLATGLAGCGGQEATDDSGSTGDGNGGGNGNGNGNGNDTEAGNDTAGNDSDGGNETNPDQFESTSLAMTQELAYVTNQTLPVLPVMEKLAQSFQATDDWNVPPADDERMQVYWPTSWLPRTGDWTLKEDAEDDRLTLSQWAVPADSQYNPWNGTNDGEARRTLFDRFMRYNVSTREYHPYLISDWTMDGTTVTLQVREGQTWHNGDPVTGTDVANQLKLDLYNSGGAGGIGPYVLPDGDLNAVPDRVQGADETTAEITLDREINEDILLSLLAPTQLRAYDGTYGEFVQALDDAESEDERSTALGELTDFTDPEPVGNGPFQWEDADSQRTLVTKYEDHPDAGNINFPEVEYLYKPENSGRWNSLKNGETDGSATLFMPQNQTSQLPDHMQTALVSRHWGMGIVFNHDQEPVDDVRVRKAIAHVINRDDAAKNSGAGTGSKVAVTYPSGLTGEFDDQIEGHWLEGVVDQFETYGRAEQQTDRAAELLQEAGYERQDGTWQMDGEPLELPIKGPAGFSDWVSGVETIVSQLQEFGIESEPVMQDSATYWGGDYSEGNFKLALQGWASYDHTHPYFHFDWIFQSGDATDSWNVPSEFEAPVLHDDLRDSETIAPGDYISELATPEE</sequence>
<dbReference type="PANTHER" id="PTHR30290">
    <property type="entry name" value="PERIPLASMIC BINDING COMPONENT OF ABC TRANSPORTER"/>
    <property type="match status" value="1"/>
</dbReference>
<evidence type="ECO:0000313" key="6">
    <source>
        <dbReference type="EMBL" id="MFC4989165.1"/>
    </source>
</evidence>
<dbReference type="InterPro" id="IPR039424">
    <property type="entry name" value="SBP_5"/>
</dbReference>
<protein>
    <submittedName>
        <fullName evidence="6">ABC transporter substrate-binding protein</fullName>
    </submittedName>
</protein>
<reference evidence="6 7" key="1">
    <citation type="journal article" date="2019" name="Int. J. Syst. Evol. Microbiol.">
        <title>The Global Catalogue of Microorganisms (GCM) 10K type strain sequencing project: providing services to taxonomists for standard genome sequencing and annotation.</title>
        <authorList>
            <consortium name="The Broad Institute Genomics Platform"/>
            <consortium name="The Broad Institute Genome Sequencing Center for Infectious Disease"/>
            <person name="Wu L."/>
            <person name="Ma J."/>
        </authorList>
    </citation>
    <scope>NUCLEOTIDE SEQUENCE [LARGE SCALE GENOMIC DNA]</scope>
    <source>
        <strain evidence="6 7">CGMCC 1.15824</strain>
    </source>
</reference>
<dbReference type="PANTHER" id="PTHR30290:SF9">
    <property type="entry name" value="OLIGOPEPTIDE-BINDING PROTEIN APPA"/>
    <property type="match status" value="1"/>
</dbReference>
<dbReference type="Gene3D" id="3.40.190.10">
    <property type="entry name" value="Periplasmic binding protein-like II"/>
    <property type="match status" value="1"/>
</dbReference>
<comment type="similarity">
    <text evidence="1">Belongs to the bacterial solute-binding protein 5 family.</text>
</comment>
<accession>A0ABD5QHG5</accession>
<dbReference type="AlphaFoldDB" id="A0ABD5QHG5"/>
<dbReference type="CDD" id="cd00995">
    <property type="entry name" value="PBP2_NikA_DppA_OppA_like"/>
    <property type="match status" value="1"/>
</dbReference>
<feature type="compositionally biased region" description="Polar residues" evidence="4">
    <location>
        <begin position="70"/>
        <end position="85"/>
    </location>
</feature>
<gene>
    <name evidence="6" type="ORF">ACFPFO_15615</name>
</gene>
<feature type="region of interest" description="Disordered" evidence="4">
    <location>
        <begin position="32"/>
        <end position="85"/>
    </location>
</feature>
<dbReference type="Gene3D" id="3.10.105.10">
    <property type="entry name" value="Dipeptide-binding Protein, Domain 3"/>
    <property type="match status" value="1"/>
</dbReference>
<feature type="compositionally biased region" description="Low complexity" evidence="4">
    <location>
        <begin position="60"/>
        <end position="69"/>
    </location>
</feature>
<evidence type="ECO:0000313" key="7">
    <source>
        <dbReference type="Proteomes" id="UP001595925"/>
    </source>
</evidence>
<evidence type="ECO:0000259" key="5">
    <source>
        <dbReference type="Pfam" id="PF00496"/>
    </source>
</evidence>
<evidence type="ECO:0000256" key="3">
    <source>
        <dbReference type="ARBA" id="ARBA00022729"/>
    </source>
</evidence>
<keyword evidence="2" id="KW-0813">Transport</keyword>
<feature type="region of interest" description="Disordered" evidence="4">
    <location>
        <begin position="318"/>
        <end position="348"/>
    </location>
</feature>
<dbReference type="InterPro" id="IPR000914">
    <property type="entry name" value="SBP_5_dom"/>
</dbReference>
<evidence type="ECO:0000256" key="2">
    <source>
        <dbReference type="ARBA" id="ARBA00022448"/>
    </source>
</evidence>
<comment type="caution">
    <text evidence="6">The sequence shown here is derived from an EMBL/GenBank/DDBJ whole genome shotgun (WGS) entry which is preliminary data.</text>
</comment>
<dbReference type="EMBL" id="JBHSJG010000041">
    <property type="protein sequence ID" value="MFC4989165.1"/>
    <property type="molecule type" value="Genomic_DNA"/>
</dbReference>
<name>A0ABD5QHG5_9EURY</name>
<dbReference type="Pfam" id="PF00496">
    <property type="entry name" value="SBP_bac_5"/>
    <property type="match status" value="1"/>
</dbReference>
<organism evidence="6 7">
    <name type="scientific">Saliphagus infecundisoli</name>
    <dbReference type="NCBI Taxonomy" id="1849069"/>
    <lineage>
        <taxon>Archaea</taxon>
        <taxon>Methanobacteriati</taxon>
        <taxon>Methanobacteriota</taxon>
        <taxon>Stenosarchaea group</taxon>
        <taxon>Halobacteria</taxon>
        <taxon>Halobacteriales</taxon>
        <taxon>Natrialbaceae</taxon>
        <taxon>Saliphagus</taxon>
    </lineage>
</organism>
<evidence type="ECO:0000256" key="4">
    <source>
        <dbReference type="SAM" id="MobiDB-lite"/>
    </source>
</evidence>
<evidence type="ECO:0000256" key="1">
    <source>
        <dbReference type="ARBA" id="ARBA00005695"/>
    </source>
</evidence>
<feature type="domain" description="Solute-binding protein family 5" evidence="5">
    <location>
        <begin position="200"/>
        <end position="608"/>
    </location>
</feature>
<dbReference type="SUPFAM" id="SSF53850">
    <property type="entry name" value="Periplasmic binding protein-like II"/>
    <property type="match status" value="1"/>
</dbReference>
<feature type="compositionally biased region" description="Gly residues" evidence="4">
    <location>
        <begin position="45"/>
        <end position="59"/>
    </location>
</feature>
<dbReference type="Proteomes" id="UP001595925">
    <property type="component" value="Unassembled WGS sequence"/>
</dbReference>